<reference evidence="1" key="1">
    <citation type="submission" date="2023-07" db="EMBL/GenBank/DDBJ databases">
        <title>Sorghum-associated microbial communities from plants grown in Nebraska, USA.</title>
        <authorList>
            <person name="Schachtman D."/>
        </authorList>
    </citation>
    <scope>NUCLEOTIDE SEQUENCE</scope>
    <source>
        <strain evidence="1">BE46</strain>
    </source>
</reference>
<dbReference type="EMBL" id="JAVDSD010000002">
    <property type="protein sequence ID" value="MDR6605920.1"/>
    <property type="molecule type" value="Genomic_DNA"/>
</dbReference>
<keyword evidence="2" id="KW-1185">Reference proteome</keyword>
<proteinExistence type="predicted"/>
<gene>
    <name evidence="1" type="ORF">J2X87_000985</name>
</gene>
<dbReference type="Proteomes" id="UP001259420">
    <property type="component" value="Unassembled WGS sequence"/>
</dbReference>
<protein>
    <submittedName>
        <fullName evidence="1">Uncharacterized protein</fullName>
    </submittedName>
</protein>
<name>A0ACC6JI73_9PSED</name>
<evidence type="ECO:0000313" key="2">
    <source>
        <dbReference type="Proteomes" id="UP001259420"/>
    </source>
</evidence>
<organism evidence="1 2">
    <name type="scientific">Pseudomonas synxantha</name>
    <dbReference type="NCBI Taxonomy" id="47883"/>
    <lineage>
        <taxon>Bacteria</taxon>
        <taxon>Pseudomonadati</taxon>
        <taxon>Pseudomonadota</taxon>
        <taxon>Gammaproteobacteria</taxon>
        <taxon>Pseudomonadales</taxon>
        <taxon>Pseudomonadaceae</taxon>
        <taxon>Pseudomonas</taxon>
    </lineage>
</organism>
<comment type="caution">
    <text evidence="1">The sequence shown here is derived from an EMBL/GenBank/DDBJ whole genome shotgun (WGS) entry which is preliminary data.</text>
</comment>
<accession>A0ACC6JI73</accession>
<evidence type="ECO:0000313" key="1">
    <source>
        <dbReference type="EMBL" id="MDR6605920.1"/>
    </source>
</evidence>
<sequence length="122" mass="13125">MPRPRTQQRFAAWLAMLALGLLLFAPTVSRTVQAMEHSPNGVWCSEQSMGSAHHPNESDHGGSHVLDACAYCSLLSDNPALPWMVTVLPALLPAALDATPCTPPTPAHRWPLDLCPRGPPQA</sequence>